<dbReference type="EMBL" id="CAJNNW010020076">
    <property type="protein sequence ID" value="CAE8665661.1"/>
    <property type="molecule type" value="Genomic_DNA"/>
</dbReference>
<name>A0A813J5S9_POLGL</name>
<dbReference type="AlphaFoldDB" id="A0A813J5S9"/>
<dbReference type="PANTHER" id="PTHR30024">
    <property type="entry name" value="ALIPHATIC SULFONATES-BINDING PROTEIN-RELATED"/>
    <property type="match status" value="1"/>
</dbReference>
<keyword evidence="3" id="KW-0732">Signal</keyword>
<gene>
    <name evidence="4" type="ORF">PGLA2088_LOCUS15977</name>
</gene>
<feature type="non-terminal residue" evidence="4">
    <location>
        <position position="1"/>
    </location>
</feature>
<protein>
    <submittedName>
        <fullName evidence="4">Uncharacterized protein</fullName>
    </submittedName>
</protein>
<comment type="similarity">
    <text evidence="2">Belongs to the bacterial solute-binding protein SsuA/TauA family.</text>
</comment>
<evidence type="ECO:0000256" key="3">
    <source>
        <dbReference type="ARBA" id="ARBA00022729"/>
    </source>
</evidence>
<organism evidence="4 5">
    <name type="scientific">Polarella glacialis</name>
    <name type="common">Dinoflagellate</name>
    <dbReference type="NCBI Taxonomy" id="89957"/>
    <lineage>
        <taxon>Eukaryota</taxon>
        <taxon>Sar</taxon>
        <taxon>Alveolata</taxon>
        <taxon>Dinophyceae</taxon>
        <taxon>Suessiales</taxon>
        <taxon>Suessiaceae</taxon>
        <taxon>Polarella</taxon>
    </lineage>
</organism>
<evidence type="ECO:0000313" key="4">
    <source>
        <dbReference type="EMBL" id="CAE8665661.1"/>
    </source>
</evidence>
<evidence type="ECO:0000256" key="1">
    <source>
        <dbReference type="ARBA" id="ARBA00004418"/>
    </source>
</evidence>
<dbReference type="Proteomes" id="UP000626109">
    <property type="component" value="Unassembled WGS sequence"/>
</dbReference>
<comment type="subcellular location">
    <subcellularLocation>
        <location evidence="1">Periplasm</location>
    </subcellularLocation>
</comment>
<proteinExistence type="inferred from homology"/>
<dbReference type="Gene3D" id="3.40.190.10">
    <property type="entry name" value="Periplasmic binding protein-like II"/>
    <property type="match status" value="1"/>
</dbReference>
<comment type="caution">
    <text evidence="4">The sequence shown here is derived from an EMBL/GenBank/DDBJ whole genome shotgun (WGS) entry which is preliminary data.</text>
</comment>
<sequence>WDLASDAPLKIVHTLDGARAAMKEGEIDAWLWEKFTTKFLVDQGEWDIIGEVPTPWPCFCFVASDKALQTRAKEIQSMVEVTKEVCDEFKANLGNRTISYVVKNHASTETDASEWLSGTQWACALEVQKQTLQKTQEALVTIGQLKEAHCAKARNRMCQSNVAKHERLARVGVALVLFKACYSSELLLTGRGRGPLRLEAILAHLDFAQTSRVPIRKEQMALLPWPLTDATGQAITAYSPRPLRRGTTVPARPCCVLHRERVERWWPAL</sequence>
<reference evidence="4" key="1">
    <citation type="submission" date="2021-02" db="EMBL/GenBank/DDBJ databases">
        <authorList>
            <person name="Dougan E. K."/>
            <person name="Rhodes N."/>
            <person name="Thang M."/>
            <person name="Chan C."/>
        </authorList>
    </citation>
    <scope>NUCLEOTIDE SEQUENCE</scope>
</reference>
<dbReference type="PANTHER" id="PTHR30024:SF47">
    <property type="entry name" value="TAURINE-BINDING PERIPLASMIC PROTEIN"/>
    <property type="match status" value="1"/>
</dbReference>
<evidence type="ECO:0000256" key="2">
    <source>
        <dbReference type="ARBA" id="ARBA00010742"/>
    </source>
</evidence>
<accession>A0A813J5S9</accession>
<evidence type="ECO:0000313" key="5">
    <source>
        <dbReference type="Proteomes" id="UP000626109"/>
    </source>
</evidence>